<dbReference type="AlphaFoldDB" id="A0A2Z4YIY6"/>
<proteinExistence type="predicted"/>
<sequence>MRGPTSARTLLTVQAAARRNKARRHPLEQANYFVDMAKQKRAGIRGDRAAIETSHNFVGVEAFKFELRGDTVWLHRNPSCSLIIFVPKAVLRFLGPIHFLL</sequence>
<evidence type="ECO:0000313" key="2">
    <source>
        <dbReference type="Proteomes" id="UP000251166"/>
    </source>
</evidence>
<accession>A0A2Z4YIY6</accession>
<dbReference type="Proteomes" id="UP000251166">
    <property type="component" value="Chromosome"/>
</dbReference>
<reference evidence="1 2" key="1">
    <citation type="submission" date="2018-07" db="EMBL/GenBank/DDBJ databases">
        <title>Rhizobium leguminosarum strain:ATCC 14479 Genome sequencing and assembly.</title>
        <authorList>
            <person name="Chakraborty R."/>
        </authorList>
    </citation>
    <scope>NUCLEOTIDE SEQUENCE [LARGE SCALE GENOMIC DNA]</scope>
    <source>
        <strain evidence="1 2">ATCC 14479</strain>
    </source>
</reference>
<name>A0A2Z4YIY6_RHILE</name>
<dbReference type="EMBL" id="CP030760">
    <property type="protein sequence ID" value="AXA41384.1"/>
    <property type="molecule type" value="Genomic_DNA"/>
</dbReference>
<gene>
    <name evidence="1" type="ORF">DLJ82_3818</name>
</gene>
<organism evidence="1 2">
    <name type="scientific">Rhizobium leguminosarum</name>
    <dbReference type="NCBI Taxonomy" id="384"/>
    <lineage>
        <taxon>Bacteria</taxon>
        <taxon>Pseudomonadati</taxon>
        <taxon>Pseudomonadota</taxon>
        <taxon>Alphaproteobacteria</taxon>
        <taxon>Hyphomicrobiales</taxon>
        <taxon>Rhizobiaceae</taxon>
        <taxon>Rhizobium/Agrobacterium group</taxon>
        <taxon>Rhizobium</taxon>
    </lineage>
</organism>
<evidence type="ECO:0000313" key="1">
    <source>
        <dbReference type="EMBL" id="AXA41384.1"/>
    </source>
</evidence>
<protein>
    <submittedName>
        <fullName evidence="1">Uncharacterized protein</fullName>
    </submittedName>
</protein>